<dbReference type="Proteomes" id="UP000004416">
    <property type="component" value="Unassembled WGS sequence"/>
</dbReference>
<organism evidence="1 2">
    <name type="scientific">Desulfitobacterium hafniense DP7</name>
    <dbReference type="NCBI Taxonomy" id="537010"/>
    <lineage>
        <taxon>Bacteria</taxon>
        <taxon>Bacillati</taxon>
        <taxon>Bacillota</taxon>
        <taxon>Clostridia</taxon>
        <taxon>Eubacteriales</taxon>
        <taxon>Desulfitobacteriaceae</taxon>
        <taxon>Desulfitobacterium</taxon>
    </lineage>
</organism>
<dbReference type="EMBL" id="AFZX01000001">
    <property type="protein sequence ID" value="EHL09283.1"/>
    <property type="molecule type" value="Genomic_DNA"/>
</dbReference>
<evidence type="ECO:0000313" key="1">
    <source>
        <dbReference type="EMBL" id="EHL09283.1"/>
    </source>
</evidence>
<dbReference type="HOGENOM" id="CLU_1913665_0_0_9"/>
<name>G9XGE2_DESHA</name>
<comment type="caution">
    <text evidence="1">The sequence shown here is derived from an EMBL/GenBank/DDBJ whole genome shotgun (WGS) entry which is preliminary data.</text>
</comment>
<dbReference type="AlphaFoldDB" id="G9XGE2"/>
<evidence type="ECO:0000313" key="2">
    <source>
        <dbReference type="Proteomes" id="UP000004416"/>
    </source>
</evidence>
<reference evidence="1 2" key="1">
    <citation type="submission" date="2011-08" db="EMBL/GenBank/DDBJ databases">
        <authorList>
            <person name="Weinstock G."/>
            <person name="Sodergren E."/>
            <person name="Clifton S."/>
            <person name="Fulton L."/>
            <person name="Fulton B."/>
            <person name="Courtney L."/>
            <person name="Fronick C."/>
            <person name="Harrison M."/>
            <person name="Strong C."/>
            <person name="Farmer C."/>
            <person name="Delahaunty K."/>
            <person name="Markovic C."/>
            <person name="Hall O."/>
            <person name="Minx P."/>
            <person name="Tomlinson C."/>
            <person name="Mitreva M."/>
            <person name="Hou S."/>
            <person name="Chen J."/>
            <person name="Wollam A."/>
            <person name="Pepin K.H."/>
            <person name="Johnson M."/>
            <person name="Bhonagiri V."/>
            <person name="Zhang X."/>
            <person name="Suruliraj S."/>
            <person name="Warren W."/>
            <person name="Chinwalla A."/>
            <person name="Mardis E.R."/>
            <person name="Wilson R.K."/>
        </authorList>
    </citation>
    <scope>NUCLEOTIDE SEQUENCE [LARGE SCALE GENOMIC DNA]</scope>
    <source>
        <strain evidence="1 2">DP7</strain>
    </source>
</reference>
<dbReference type="PATRIC" id="fig|537010.4.peg.7"/>
<sequence>MLYGIGLLLFIYLGVHYYEQLRLTASRSFDPTSPLLATVFEIEVLSEALADGKISIEPKERLQKLAEDKMFTEKGSYGTAQADNRTTLTISYRIGPLEEVAHPATSKRLPPEILEELKESLLDAELVFEIDN</sequence>
<protein>
    <submittedName>
        <fullName evidence="1">Uncharacterized protein</fullName>
    </submittedName>
</protein>
<proteinExistence type="predicted"/>
<dbReference type="RefSeq" id="WP_005807702.1">
    <property type="nucleotide sequence ID" value="NZ_JH414432.1"/>
</dbReference>
<accession>G9XGE2</accession>
<gene>
    <name evidence="1" type="ORF">HMPREF0322_00008</name>
</gene>